<dbReference type="SUPFAM" id="SSF55257">
    <property type="entry name" value="RBP11-like subunits of RNA polymerase"/>
    <property type="match status" value="1"/>
</dbReference>
<evidence type="ECO:0000313" key="8">
    <source>
        <dbReference type="Proteomes" id="UP000046393"/>
    </source>
</evidence>
<evidence type="ECO:0000256" key="6">
    <source>
        <dbReference type="ARBA" id="ARBA00072506"/>
    </source>
</evidence>
<evidence type="ECO:0000256" key="2">
    <source>
        <dbReference type="ARBA" id="ARBA00022478"/>
    </source>
</evidence>
<evidence type="ECO:0000256" key="3">
    <source>
        <dbReference type="ARBA" id="ARBA00023163"/>
    </source>
</evidence>
<dbReference type="PANTHER" id="PTHR11800">
    <property type="entry name" value="DNA-DIRECTED RNA POLYMERASE"/>
    <property type="match status" value="1"/>
</dbReference>
<dbReference type="Proteomes" id="UP000046393">
    <property type="component" value="Unplaced"/>
</dbReference>
<dbReference type="SUPFAM" id="SSF56553">
    <property type="entry name" value="Insert subdomain of RNA polymerase alpha subunit"/>
    <property type="match status" value="1"/>
</dbReference>
<protein>
    <recommendedName>
        <fullName evidence="6">DNA-directed RNA polymerase II subunit RPB3</fullName>
    </recommendedName>
</protein>
<evidence type="ECO:0000313" key="9">
    <source>
        <dbReference type="WBParaSite" id="SMUV_0000329801-mRNA-1"/>
    </source>
</evidence>
<dbReference type="Pfam" id="PF01193">
    <property type="entry name" value="RNA_pol_L"/>
    <property type="match status" value="1"/>
</dbReference>
<proteinExistence type="inferred from homology"/>
<comment type="subcellular location">
    <subcellularLocation>
        <location evidence="1">Nucleus</location>
    </subcellularLocation>
</comment>
<dbReference type="GO" id="GO:0006366">
    <property type="term" value="P:transcription by RNA polymerase II"/>
    <property type="evidence" value="ECO:0007669"/>
    <property type="project" value="TreeGrafter"/>
</dbReference>
<dbReference type="WBParaSite" id="SMUV_0000329801-mRNA-1">
    <property type="protein sequence ID" value="SMUV_0000329801-mRNA-1"/>
    <property type="gene ID" value="SMUV_0000329801"/>
</dbReference>
<dbReference type="STRING" id="451379.A0A0N5AG66"/>
<comment type="similarity">
    <text evidence="5">Belongs to the archaeal Rpo3/eukaryotic RPB3 RNA polymerase subunit family.</text>
</comment>
<dbReference type="Gene3D" id="2.170.120.12">
    <property type="entry name" value="DNA-directed RNA polymerase, insert domain"/>
    <property type="match status" value="1"/>
</dbReference>
<name>A0A0N5AG66_9BILA</name>
<dbReference type="InterPro" id="IPR011263">
    <property type="entry name" value="DNA-dir_RNA_pol_RpoA/D/Rpb3"/>
</dbReference>
<dbReference type="InterPro" id="IPR036643">
    <property type="entry name" value="RNApol_insert_sf"/>
</dbReference>
<sequence>MPYANQPHVTITMLSDELVKFVLEDTDLSVANSLRRVFIAEVPTMAIDWVQIESNTSVLHDEFIAHRMGLIPLTSQGVVDKFHFSRDCQCMDFCPECSVELRLSVRCDEDQTRAVTTADMESSNAAVVPACGNHLRNRSAEETNSDDILIVKLRKGQEIRMKCYAKKGFGKEHAKWNPTCGVAFEYDPDNALRHTVYAKPEEWPKSEYSQLEEDEYEAPYDMNAKANKFYITVESTGALKAETIVLNGIAVLKQKLADLQNQLQRELLHTGSALP</sequence>
<dbReference type="InterPro" id="IPR011262">
    <property type="entry name" value="DNA-dir_RNA_pol_insert"/>
</dbReference>
<dbReference type="InterPro" id="IPR050518">
    <property type="entry name" value="Rpo3/RPB3_RNA_Pol_subunit"/>
</dbReference>
<dbReference type="AlphaFoldDB" id="A0A0N5AG66"/>
<dbReference type="PANTHER" id="PTHR11800:SF2">
    <property type="entry name" value="DNA-DIRECTED RNA POLYMERASE II SUBUNIT RPB3"/>
    <property type="match status" value="1"/>
</dbReference>
<reference evidence="9" key="1">
    <citation type="submission" date="2017-02" db="UniProtKB">
        <authorList>
            <consortium name="WormBaseParasite"/>
        </authorList>
    </citation>
    <scope>IDENTIFICATION</scope>
</reference>
<dbReference type="Pfam" id="PF01000">
    <property type="entry name" value="RNA_pol_A_bac"/>
    <property type="match status" value="1"/>
</dbReference>
<evidence type="ECO:0000256" key="5">
    <source>
        <dbReference type="ARBA" id="ARBA00025804"/>
    </source>
</evidence>
<keyword evidence="2" id="KW-0240">DNA-directed RNA polymerase</keyword>
<evidence type="ECO:0000259" key="7">
    <source>
        <dbReference type="SMART" id="SM00662"/>
    </source>
</evidence>
<evidence type="ECO:0000256" key="4">
    <source>
        <dbReference type="ARBA" id="ARBA00023242"/>
    </source>
</evidence>
<organism evidence="8 9">
    <name type="scientific">Syphacia muris</name>
    <dbReference type="NCBI Taxonomy" id="451379"/>
    <lineage>
        <taxon>Eukaryota</taxon>
        <taxon>Metazoa</taxon>
        <taxon>Ecdysozoa</taxon>
        <taxon>Nematoda</taxon>
        <taxon>Chromadorea</taxon>
        <taxon>Rhabditida</taxon>
        <taxon>Spirurina</taxon>
        <taxon>Oxyuridomorpha</taxon>
        <taxon>Oxyuroidea</taxon>
        <taxon>Oxyuridae</taxon>
        <taxon>Syphacia</taxon>
    </lineage>
</organism>
<dbReference type="CDD" id="cd07031">
    <property type="entry name" value="RNAP_II_RPB3"/>
    <property type="match status" value="1"/>
</dbReference>
<dbReference type="SMART" id="SM00662">
    <property type="entry name" value="RPOLD"/>
    <property type="match status" value="1"/>
</dbReference>
<dbReference type="NCBIfam" id="NF001988">
    <property type="entry name" value="PRK00783.1"/>
    <property type="match status" value="1"/>
</dbReference>
<keyword evidence="4" id="KW-0539">Nucleus</keyword>
<dbReference type="InterPro" id="IPR022842">
    <property type="entry name" value="RNAP_Rpo3/Rpb3/RPAC1"/>
</dbReference>
<keyword evidence="8" id="KW-1185">Reference proteome</keyword>
<dbReference type="HAMAP" id="MF_00320">
    <property type="entry name" value="RNApol_arch_Rpo3"/>
    <property type="match status" value="1"/>
</dbReference>
<evidence type="ECO:0000256" key="1">
    <source>
        <dbReference type="ARBA" id="ARBA00004123"/>
    </source>
</evidence>
<accession>A0A0N5AG66</accession>
<dbReference type="GO" id="GO:0005665">
    <property type="term" value="C:RNA polymerase II, core complex"/>
    <property type="evidence" value="ECO:0007669"/>
    <property type="project" value="TreeGrafter"/>
</dbReference>
<dbReference type="InterPro" id="IPR036603">
    <property type="entry name" value="RBP11-like"/>
</dbReference>
<dbReference type="Gene3D" id="3.30.1360.10">
    <property type="entry name" value="RNA polymerase, RBP11-like subunit"/>
    <property type="match status" value="1"/>
</dbReference>
<dbReference type="GO" id="GO:0003899">
    <property type="term" value="F:DNA-directed RNA polymerase activity"/>
    <property type="evidence" value="ECO:0007669"/>
    <property type="project" value="InterPro"/>
</dbReference>
<dbReference type="FunFam" id="2.170.120.12:FF:000002">
    <property type="entry name" value="DNA-directed RNA polymerase II subunit RPB3"/>
    <property type="match status" value="1"/>
</dbReference>
<keyword evidence="3" id="KW-0804">Transcription</keyword>
<dbReference type="GO" id="GO:0046983">
    <property type="term" value="F:protein dimerization activity"/>
    <property type="evidence" value="ECO:0007669"/>
    <property type="project" value="InterPro"/>
</dbReference>
<feature type="domain" description="DNA-directed RNA polymerase RpoA/D/Rpb3-type" evidence="7">
    <location>
        <begin position="18"/>
        <end position="262"/>
    </location>
</feature>